<dbReference type="GO" id="GO:0030170">
    <property type="term" value="F:pyridoxal phosphate binding"/>
    <property type="evidence" value="ECO:0007669"/>
    <property type="project" value="TreeGrafter"/>
</dbReference>
<evidence type="ECO:0000256" key="1">
    <source>
        <dbReference type="ARBA" id="ARBA00022898"/>
    </source>
</evidence>
<evidence type="ECO:0000256" key="4">
    <source>
        <dbReference type="PIRSR" id="PIRSR000390-2"/>
    </source>
</evidence>
<feature type="modified residue" description="N6-(pyridoxal phosphate)lysine" evidence="4">
    <location>
        <position position="185"/>
    </location>
</feature>
<gene>
    <name evidence="6" type="ORF">CYJ96_09345</name>
</gene>
<organism evidence="6 7">
    <name type="scientific">Faucicola osloensis</name>
    <name type="common">Moraxella osloensis</name>
    <dbReference type="NCBI Taxonomy" id="34062"/>
    <lineage>
        <taxon>Bacteria</taxon>
        <taxon>Pseudomonadati</taxon>
        <taxon>Pseudomonadota</taxon>
        <taxon>Gammaproteobacteria</taxon>
        <taxon>Moraxellales</taxon>
        <taxon>Moraxellaceae</taxon>
        <taxon>Faucicola</taxon>
    </lineage>
</organism>
<dbReference type="SUPFAM" id="SSF53383">
    <property type="entry name" value="PLP-dependent transferases"/>
    <property type="match status" value="1"/>
</dbReference>
<dbReference type="Pfam" id="PF01041">
    <property type="entry name" value="DegT_DnrJ_EryC1"/>
    <property type="match status" value="1"/>
</dbReference>
<dbReference type="EMBL" id="PKJS01000011">
    <property type="protein sequence ID" value="PKZ68330.1"/>
    <property type="molecule type" value="Genomic_DNA"/>
</dbReference>
<dbReference type="GO" id="GO:0008483">
    <property type="term" value="F:transaminase activity"/>
    <property type="evidence" value="ECO:0007669"/>
    <property type="project" value="UniProtKB-KW"/>
</dbReference>
<dbReference type="PANTHER" id="PTHR30244">
    <property type="entry name" value="TRANSAMINASE"/>
    <property type="match status" value="1"/>
</dbReference>
<feature type="active site" description="Proton acceptor" evidence="3">
    <location>
        <position position="185"/>
    </location>
</feature>
<evidence type="ECO:0000313" key="6">
    <source>
        <dbReference type="EMBL" id="PKZ68330.1"/>
    </source>
</evidence>
<keyword evidence="1 4" id="KW-0663">Pyridoxal phosphate</keyword>
<dbReference type="InterPro" id="IPR015424">
    <property type="entry name" value="PyrdxlP-dep_Trfase"/>
</dbReference>
<dbReference type="InterPro" id="IPR015422">
    <property type="entry name" value="PyrdxlP-dep_Trfase_small"/>
</dbReference>
<accession>A0A2I1RGR7</accession>
<evidence type="ECO:0000256" key="5">
    <source>
        <dbReference type="RuleBase" id="RU004508"/>
    </source>
</evidence>
<proteinExistence type="inferred from homology"/>
<dbReference type="InterPro" id="IPR015421">
    <property type="entry name" value="PyrdxlP-dep_Trfase_major"/>
</dbReference>
<dbReference type="Proteomes" id="UP000234914">
    <property type="component" value="Unassembled WGS sequence"/>
</dbReference>
<name>A0A2I1RGR7_FAUOS</name>
<dbReference type="GO" id="GO:0000271">
    <property type="term" value="P:polysaccharide biosynthetic process"/>
    <property type="evidence" value="ECO:0007669"/>
    <property type="project" value="TreeGrafter"/>
</dbReference>
<dbReference type="Gene3D" id="3.40.640.10">
    <property type="entry name" value="Type I PLP-dependent aspartate aminotransferase-like (Major domain)"/>
    <property type="match status" value="1"/>
</dbReference>
<keyword evidence="6" id="KW-0032">Aminotransferase</keyword>
<comment type="caution">
    <text evidence="6">The sequence shown here is derived from an EMBL/GenBank/DDBJ whole genome shotgun (WGS) entry which is preliminary data.</text>
</comment>
<protein>
    <submittedName>
        <fullName evidence="6">Aminotransferase</fullName>
    </submittedName>
</protein>
<dbReference type="CDD" id="cd00616">
    <property type="entry name" value="AHBA_syn"/>
    <property type="match status" value="1"/>
</dbReference>
<dbReference type="InterPro" id="IPR000653">
    <property type="entry name" value="DegT/StrS_aminotransferase"/>
</dbReference>
<evidence type="ECO:0000313" key="7">
    <source>
        <dbReference type="Proteomes" id="UP000234914"/>
    </source>
</evidence>
<dbReference type="RefSeq" id="WP_101964797.1">
    <property type="nucleotide sequence ID" value="NZ_PKJS01000011.1"/>
</dbReference>
<dbReference type="PIRSF" id="PIRSF000390">
    <property type="entry name" value="PLP_StrS"/>
    <property type="match status" value="1"/>
</dbReference>
<reference evidence="6 7" key="1">
    <citation type="submission" date="2017-12" db="EMBL/GenBank/DDBJ databases">
        <title>Phylogenetic diversity of female urinary microbiome.</title>
        <authorList>
            <person name="Thomas-White K."/>
            <person name="Wolfe A.J."/>
        </authorList>
    </citation>
    <scope>NUCLEOTIDE SEQUENCE [LARGE SCALE GENOMIC DNA]</scope>
    <source>
        <strain evidence="6 7">UMB0416</strain>
    </source>
</reference>
<keyword evidence="6" id="KW-0808">Transferase</keyword>
<sequence>MLNTQFSPWPSFTQEEADAVSQVLLSNKVNYWTGTECREFEKEFAAWAGTDYAVALANGTLALDVALQAMGIGEGDEVIVTPRSFIASVSTVVNAGAMPVFADVDSNTGNISATTIAPKVTDKTKAIICVHLAGWPCDMDEIMALAKQHNLWVIEDCAQAHGAKYKGRPVGSIGHVGAWSFCQDKIMTTGGEGGMVTTNDKALWQKMWEYKDHGKNYDSIYHKQHPPGFRWLHDSFGTNWRMMEMQAVIGRIQLKKMAEWTKIRTQNAKILRDALTQFAGEQQFLRIPDIEFHQVMGSDSVHAYYKYYVYVRPENLPKNINRDSILNALNEKKIPCFSGSCSEIYLEKAFDNHPSRPKARLTVAKELGETSLMFLIHPTLTTNEMQTIATTTVDVLTSLFNANT</sequence>
<dbReference type="AlphaFoldDB" id="A0A2I1RGR7"/>
<comment type="similarity">
    <text evidence="2 5">Belongs to the DegT/DnrJ/EryC1 family.</text>
</comment>
<dbReference type="PANTHER" id="PTHR30244:SF34">
    <property type="entry name" value="DTDP-4-AMINO-4,6-DIDEOXYGALACTOSE TRANSAMINASE"/>
    <property type="match status" value="1"/>
</dbReference>
<evidence type="ECO:0000256" key="3">
    <source>
        <dbReference type="PIRSR" id="PIRSR000390-1"/>
    </source>
</evidence>
<dbReference type="Gene3D" id="3.90.1150.10">
    <property type="entry name" value="Aspartate Aminotransferase, domain 1"/>
    <property type="match status" value="1"/>
</dbReference>
<evidence type="ECO:0000256" key="2">
    <source>
        <dbReference type="ARBA" id="ARBA00037999"/>
    </source>
</evidence>